<evidence type="ECO:0000256" key="1">
    <source>
        <dbReference type="ARBA" id="ARBA00006284"/>
    </source>
</evidence>
<evidence type="ECO:0000256" key="3">
    <source>
        <dbReference type="ARBA" id="ARBA00022777"/>
    </source>
</evidence>
<dbReference type="Proteomes" id="UP001198402">
    <property type="component" value="Unassembled WGS sequence"/>
</dbReference>
<evidence type="ECO:0000256" key="4">
    <source>
        <dbReference type="PIRNR" id="PIRNR006078"/>
    </source>
</evidence>
<dbReference type="PIRSF" id="PIRSF006078">
    <property type="entry name" value="GlxK"/>
    <property type="match status" value="1"/>
</dbReference>
<dbReference type="NCBIfam" id="TIGR00045">
    <property type="entry name" value="glycerate kinase"/>
    <property type="match status" value="1"/>
</dbReference>
<keyword evidence="6" id="KW-1185">Reference proteome</keyword>
<dbReference type="GO" id="GO:0016301">
    <property type="term" value="F:kinase activity"/>
    <property type="evidence" value="ECO:0007669"/>
    <property type="project" value="UniProtKB-KW"/>
</dbReference>
<evidence type="ECO:0000313" key="5">
    <source>
        <dbReference type="EMBL" id="MCA0152146.1"/>
    </source>
</evidence>
<dbReference type="PANTHER" id="PTHR21599">
    <property type="entry name" value="GLYCERATE KINASE"/>
    <property type="match status" value="1"/>
</dbReference>
<keyword evidence="3 4" id="KW-0418">Kinase</keyword>
<evidence type="ECO:0000313" key="6">
    <source>
        <dbReference type="Proteomes" id="UP001198402"/>
    </source>
</evidence>
<name>A0ABS7XWW8_9FLAO</name>
<dbReference type="InterPro" id="IPR018193">
    <property type="entry name" value="Glyc_kinase_flavodox-like_fold"/>
</dbReference>
<accession>A0ABS7XWW8</accession>
<reference evidence="6" key="1">
    <citation type="submission" date="2023-07" db="EMBL/GenBank/DDBJ databases">
        <authorList>
            <person name="Yue Y."/>
        </authorList>
    </citation>
    <scope>NUCLEOTIDE SEQUENCE [LARGE SCALE GENOMIC DNA]</scope>
    <source>
        <strain evidence="6">2Y89</strain>
    </source>
</reference>
<comment type="caution">
    <text evidence="5">The sequence shown here is derived from an EMBL/GenBank/DDBJ whole genome shotgun (WGS) entry which is preliminary data.</text>
</comment>
<dbReference type="EMBL" id="JAIUJS010000001">
    <property type="protein sequence ID" value="MCA0152146.1"/>
    <property type="molecule type" value="Genomic_DNA"/>
</dbReference>
<dbReference type="InterPro" id="IPR036129">
    <property type="entry name" value="Glycerate_kinase_sf"/>
</dbReference>
<gene>
    <name evidence="5" type="ORF">LBV24_02890</name>
</gene>
<comment type="similarity">
    <text evidence="1 4">Belongs to the glycerate kinase type-1 family.</text>
</comment>
<dbReference type="Gene3D" id="3.40.50.10350">
    <property type="entry name" value="Glycerate kinase, domain 1"/>
    <property type="match status" value="1"/>
</dbReference>
<proteinExistence type="inferred from homology"/>
<dbReference type="Gene3D" id="3.90.1510.10">
    <property type="entry name" value="Glycerate kinase, domain 2"/>
    <property type="match status" value="1"/>
</dbReference>
<dbReference type="PANTHER" id="PTHR21599:SF0">
    <property type="entry name" value="GLYCERATE KINASE"/>
    <property type="match status" value="1"/>
</dbReference>
<dbReference type="InterPro" id="IPR018197">
    <property type="entry name" value="Glycerate_kinase_RE-like"/>
</dbReference>
<dbReference type="Pfam" id="PF02595">
    <property type="entry name" value="Gly_kinase"/>
    <property type="match status" value="1"/>
</dbReference>
<sequence length="372" mass="40058">MRIVLAPDKYKGSISGMEFCDIVEPIIHKHVEAEVIRLPLADGGDGTIEVIDFYLSGETIKIQVNDPLFRPVEATYLFSDSSKVAFIEMAEASGLKLLKPEDQNCMNTSTYGTGELVLDALSKGAQHIILGIGGSATNDCGIGMATALGYQFFDEIDNQIKPIGRNLKEVKRIDASQVDKRLANVKIQIACDVKNPLYGLQGAAHIYGKQKGASPSEIDHLDNGLREFSTVLDDFFHLSTQEIEGAGAAGGMGAGTVAFLNGELISGIELIMQIANFKTNVKGADWILTGEGRLDEQTLSGKALSGVIKVAKKQNIKVASFCGSTALDPIEINEMGINYSSTIMEKANSLEDALKNTKLYLGQLTEDFISSL</sequence>
<dbReference type="SUPFAM" id="SSF110738">
    <property type="entry name" value="Glycerate kinase I"/>
    <property type="match status" value="1"/>
</dbReference>
<keyword evidence="2 4" id="KW-0808">Transferase</keyword>
<evidence type="ECO:0000256" key="2">
    <source>
        <dbReference type="ARBA" id="ARBA00022679"/>
    </source>
</evidence>
<dbReference type="InterPro" id="IPR004381">
    <property type="entry name" value="Glycerate_kinase"/>
</dbReference>
<dbReference type="RefSeq" id="WP_224477085.1">
    <property type="nucleotide sequence ID" value="NZ_JAIUJS010000001.1"/>
</dbReference>
<protein>
    <submittedName>
        <fullName evidence="5">Glycerate kinase</fullName>
    </submittedName>
</protein>
<organism evidence="5 6">
    <name type="scientific">Winogradskyella vincentii</name>
    <dbReference type="NCBI Taxonomy" id="2877122"/>
    <lineage>
        <taxon>Bacteria</taxon>
        <taxon>Pseudomonadati</taxon>
        <taxon>Bacteroidota</taxon>
        <taxon>Flavobacteriia</taxon>
        <taxon>Flavobacteriales</taxon>
        <taxon>Flavobacteriaceae</taxon>
        <taxon>Winogradskyella</taxon>
    </lineage>
</organism>